<evidence type="ECO:0000313" key="2">
    <source>
        <dbReference type="EMBL" id="OPJ72273.1"/>
    </source>
</evidence>
<accession>A0A1V4JJA2</accession>
<feature type="compositionally biased region" description="Basic and acidic residues" evidence="1">
    <location>
        <begin position="105"/>
        <end position="114"/>
    </location>
</feature>
<feature type="region of interest" description="Disordered" evidence="1">
    <location>
        <begin position="1"/>
        <end position="70"/>
    </location>
</feature>
<feature type="region of interest" description="Disordered" evidence="1">
    <location>
        <begin position="86"/>
        <end position="151"/>
    </location>
</feature>
<evidence type="ECO:0000313" key="3">
    <source>
        <dbReference type="Proteomes" id="UP000190648"/>
    </source>
</evidence>
<evidence type="ECO:0000256" key="1">
    <source>
        <dbReference type="SAM" id="MobiDB-lite"/>
    </source>
</evidence>
<organism evidence="2 3">
    <name type="scientific">Patagioenas fasciata monilis</name>
    <dbReference type="NCBI Taxonomy" id="372326"/>
    <lineage>
        <taxon>Eukaryota</taxon>
        <taxon>Metazoa</taxon>
        <taxon>Chordata</taxon>
        <taxon>Craniata</taxon>
        <taxon>Vertebrata</taxon>
        <taxon>Euteleostomi</taxon>
        <taxon>Archelosauria</taxon>
        <taxon>Archosauria</taxon>
        <taxon>Dinosauria</taxon>
        <taxon>Saurischia</taxon>
        <taxon>Theropoda</taxon>
        <taxon>Coelurosauria</taxon>
        <taxon>Aves</taxon>
        <taxon>Neognathae</taxon>
        <taxon>Neoaves</taxon>
        <taxon>Columbimorphae</taxon>
        <taxon>Columbiformes</taxon>
        <taxon>Columbidae</taxon>
        <taxon>Patagioenas</taxon>
    </lineage>
</organism>
<dbReference type="EMBL" id="LSYS01007194">
    <property type="protein sequence ID" value="OPJ72273.1"/>
    <property type="molecule type" value="Genomic_DNA"/>
</dbReference>
<dbReference type="AlphaFoldDB" id="A0A1V4JJA2"/>
<feature type="compositionally biased region" description="Basic residues" evidence="1">
    <location>
        <begin position="115"/>
        <end position="125"/>
    </location>
</feature>
<protein>
    <submittedName>
        <fullName evidence="2">Uncharacterized protein</fullName>
    </submittedName>
</protein>
<sequence length="164" mass="17752">MQMPAGRGPEAVQILNQSERSMNRPYDALNPTGKLPPRPESPCHEQPPTAKSEKDASGPAALRGEQHERVCITPGCEVQAPRCDVAGELMTANRGVRARGRRDRRREGPAERGHHGSKSPHRGLRPGRAGLSGSDRDGKCHHQAHGPDLSRRILGLESSSCCAH</sequence>
<proteinExistence type="predicted"/>
<name>A0A1V4JJA2_PATFA</name>
<comment type="caution">
    <text evidence="2">The sequence shown here is derived from an EMBL/GenBank/DDBJ whole genome shotgun (WGS) entry which is preliminary data.</text>
</comment>
<keyword evidence="3" id="KW-1185">Reference proteome</keyword>
<dbReference type="Proteomes" id="UP000190648">
    <property type="component" value="Unassembled WGS sequence"/>
</dbReference>
<gene>
    <name evidence="2" type="ORF">AV530_018731</name>
</gene>
<reference evidence="2 3" key="1">
    <citation type="submission" date="2016-02" db="EMBL/GenBank/DDBJ databases">
        <title>Band-tailed pigeon sequencing and assembly.</title>
        <authorList>
            <person name="Soares A.E."/>
            <person name="Novak B.J."/>
            <person name="Rice E.S."/>
            <person name="O'Connell B."/>
            <person name="Chang D."/>
            <person name="Weber S."/>
            <person name="Shapiro B."/>
        </authorList>
    </citation>
    <scope>NUCLEOTIDE SEQUENCE [LARGE SCALE GENOMIC DNA]</scope>
    <source>
        <strain evidence="2">BTP2013</strain>
        <tissue evidence="2">Blood</tissue>
    </source>
</reference>